<evidence type="ECO:0000256" key="1">
    <source>
        <dbReference type="SAM" id="MobiDB-lite"/>
    </source>
</evidence>
<dbReference type="Pfam" id="PF03108">
    <property type="entry name" value="DBD_Tnp_Mut"/>
    <property type="match status" value="1"/>
</dbReference>
<feature type="domain" description="Transposase MuDR plant" evidence="2">
    <location>
        <begin position="62"/>
        <end position="115"/>
    </location>
</feature>
<evidence type="ECO:0000259" key="2">
    <source>
        <dbReference type="Pfam" id="PF03108"/>
    </source>
</evidence>
<keyword evidence="4" id="KW-1185">Reference proteome</keyword>
<dbReference type="PANTHER" id="PTHR31973">
    <property type="entry name" value="POLYPROTEIN, PUTATIVE-RELATED"/>
    <property type="match status" value="1"/>
</dbReference>
<comment type="caution">
    <text evidence="3">The sequence shown here is derived from an EMBL/GenBank/DDBJ whole genome shotgun (WGS) entry which is preliminary data.</text>
</comment>
<protein>
    <recommendedName>
        <fullName evidence="2">Transposase MuDR plant domain-containing protein</fullName>
    </recommendedName>
</protein>
<dbReference type="PANTHER" id="PTHR31973:SF195">
    <property type="entry name" value="MUDR FAMILY TRANSPOSASE"/>
    <property type="match status" value="1"/>
</dbReference>
<dbReference type="InterPro" id="IPR004332">
    <property type="entry name" value="Transposase_MuDR"/>
</dbReference>
<sequence>MDKEDEDGVDYELESDESGGSDNSDDNEEGDPIPSSWNHDLSEAMIVHDRHDSAWEYSMNTISIGARYDDKRHLQEAITQWAMNTQRVFRTTVSSQKFLTVVCTNVGCPARVHGYCPKEYSDGVKAIQKRVLLQYKYDIKYAKAWRAKQTALENRFGTFLDAYDSVVHLLQTLKDRNPGTHVDIQDFVIPEFPNVRVLQRVFFAFSICIEAFMHCRPGRNGGNDWREA</sequence>
<dbReference type="EMBL" id="JAUUTY010000006">
    <property type="protein sequence ID" value="KAK1618010.1"/>
    <property type="molecule type" value="Genomic_DNA"/>
</dbReference>
<evidence type="ECO:0000313" key="3">
    <source>
        <dbReference type="EMBL" id="KAK1618010.1"/>
    </source>
</evidence>
<reference evidence="3" key="1">
    <citation type="submission" date="2023-07" db="EMBL/GenBank/DDBJ databases">
        <title>A chromosome-level genome assembly of Lolium multiflorum.</title>
        <authorList>
            <person name="Chen Y."/>
            <person name="Copetti D."/>
            <person name="Kolliker R."/>
            <person name="Studer B."/>
        </authorList>
    </citation>
    <scope>NUCLEOTIDE SEQUENCE</scope>
    <source>
        <strain evidence="3">02402/16</strain>
        <tissue evidence="3">Leaf</tissue>
    </source>
</reference>
<evidence type="ECO:0000313" key="4">
    <source>
        <dbReference type="Proteomes" id="UP001231189"/>
    </source>
</evidence>
<proteinExistence type="predicted"/>
<dbReference type="AlphaFoldDB" id="A0AAD8RBU7"/>
<gene>
    <name evidence="3" type="ORF">QYE76_023527</name>
</gene>
<feature type="compositionally biased region" description="Acidic residues" evidence="1">
    <location>
        <begin position="1"/>
        <end position="31"/>
    </location>
</feature>
<organism evidence="3 4">
    <name type="scientific">Lolium multiflorum</name>
    <name type="common">Italian ryegrass</name>
    <name type="synonym">Lolium perenne subsp. multiflorum</name>
    <dbReference type="NCBI Taxonomy" id="4521"/>
    <lineage>
        <taxon>Eukaryota</taxon>
        <taxon>Viridiplantae</taxon>
        <taxon>Streptophyta</taxon>
        <taxon>Embryophyta</taxon>
        <taxon>Tracheophyta</taxon>
        <taxon>Spermatophyta</taxon>
        <taxon>Magnoliopsida</taxon>
        <taxon>Liliopsida</taxon>
        <taxon>Poales</taxon>
        <taxon>Poaceae</taxon>
        <taxon>BOP clade</taxon>
        <taxon>Pooideae</taxon>
        <taxon>Poodae</taxon>
        <taxon>Poeae</taxon>
        <taxon>Poeae Chloroplast Group 2 (Poeae type)</taxon>
        <taxon>Loliodinae</taxon>
        <taxon>Loliinae</taxon>
        <taxon>Lolium</taxon>
    </lineage>
</organism>
<dbReference type="Proteomes" id="UP001231189">
    <property type="component" value="Unassembled WGS sequence"/>
</dbReference>
<name>A0AAD8RBU7_LOLMU</name>
<feature type="region of interest" description="Disordered" evidence="1">
    <location>
        <begin position="1"/>
        <end position="38"/>
    </location>
</feature>
<accession>A0AAD8RBU7</accession>